<keyword evidence="2" id="KW-1185">Reference proteome</keyword>
<evidence type="ECO:0000313" key="2">
    <source>
        <dbReference type="Proteomes" id="UP000717696"/>
    </source>
</evidence>
<sequence length="818" mass="92987">MAHEALSLLGVVQVPVANLYFVKDIGGGVGERQHSQKQVQHLETLFSKTTIDHEDHRHWINGYVDQTDVPSILGHLGGSITLHQSNAAGFYPCLIDHQVAYTHGRHRIEASQRMDPQSCWTIFLCSTDLSMLARNRVVQRRTEHFHHEERYTDGYIYSKLREHPINSLDYNEWYMRLSPNKQKNFEAINKHSDVAGALDRLIGFPGIIDALRLGNFRKYSAWGLFSEAHTCLDHIYSEWSRYILGNRIVQKHLTPETVKLLEGRAPAISRSDHEWVRAVFQAKMVFPAITDQQQRDQLEKKILGTSGMIPSLRIFQANMLYLGIAAQVVWSLLVPSELKKTIKAGDGPTTLQSALRGCWVETEPYVEIREGEFQPVLGRPSFNLAYNTVIVAALRQFAFMAREGPKIERGEPAPRLSTDDIHSCESLFQRRAKLVGFRSYVIEEGATKNMNPFKPEKHALESDEHVFLSRVEHRWGRPFARVLPVIQEVAFLPRLFEEEVHAGEITEAFILKDMVRAFLPHCSFNLDLSRPSVHINSPVPEVGVQLVHSNSQTTASLDLEQRIDIDSNDYRGFEAESIEMDVDTPPALPVAPVVEDEDVPMEDQFIEPAATEITEYSNFWEQLLLEYQTCAGTSSRSSRLPSDASTLVLDDLSRPESLLRGSTARDSSSAISIPSYSLVADQSRTVFDYSTGSSQLDGSTLWSPSDSENDTEHQIRCGHSRNMSDYTEKSLRGKTWCCQPLGSINLYPLFRHHPEKMTVQQDSTDLFKRIQHHFMLLIMHRLIKMASQPGLETGCMRDRRCHHRVHSPRRLAKTSTLL</sequence>
<dbReference type="InterPro" id="IPR022198">
    <property type="entry name" value="DUF3723"/>
</dbReference>
<dbReference type="OrthoDB" id="4227485at2759"/>
<name>A0A9P9J772_9HYPO</name>
<dbReference type="Proteomes" id="UP000717696">
    <property type="component" value="Unassembled WGS sequence"/>
</dbReference>
<reference evidence="1" key="1">
    <citation type="journal article" date="2021" name="Nat. Commun.">
        <title>Genetic determinants of endophytism in the Arabidopsis root mycobiome.</title>
        <authorList>
            <person name="Mesny F."/>
            <person name="Miyauchi S."/>
            <person name="Thiergart T."/>
            <person name="Pickel B."/>
            <person name="Atanasova L."/>
            <person name="Karlsson M."/>
            <person name="Huettel B."/>
            <person name="Barry K.W."/>
            <person name="Haridas S."/>
            <person name="Chen C."/>
            <person name="Bauer D."/>
            <person name="Andreopoulos W."/>
            <person name="Pangilinan J."/>
            <person name="LaButti K."/>
            <person name="Riley R."/>
            <person name="Lipzen A."/>
            <person name="Clum A."/>
            <person name="Drula E."/>
            <person name="Henrissat B."/>
            <person name="Kohler A."/>
            <person name="Grigoriev I.V."/>
            <person name="Martin F.M."/>
            <person name="Hacquard S."/>
        </authorList>
    </citation>
    <scope>NUCLEOTIDE SEQUENCE</scope>
    <source>
        <strain evidence="1">MPI-CAGE-AT-0021</strain>
    </source>
</reference>
<comment type="caution">
    <text evidence="1">The sequence shown here is derived from an EMBL/GenBank/DDBJ whole genome shotgun (WGS) entry which is preliminary data.</text>
</comment>
<protein>
    <submittedName>
        <fullName evidence="1">Uncharacterized protein</fullName>
    </submittedName>
</protein>
<dbReference type="EMBL" id="JAGMUU010000005">
    <property type="protein sequence ID" value="KAH7151946.1"/>
    <property type="molecule type" value="Genomic_DNA"/>
</dbReference>
<proteinExistence type="predicted"/>
<accession>A0A9P9J772</accession>
<organism evidence="1 2">
    <name type="scientific">Dactylonectria estremocensis</name>
    <dbReference type="NCBI Taxonomy" id="1079267"/>
    <lineage>
        <taxon>Eukaryota</taxon>
        <taxon>Fungi</taxon>
        <taxon>Dikarya</taxon>
        <taxon>Ascomycota</taxon>
        <taxon>Pezizomycotina</taxon>
        <taxon>Sordariomycetes</taxon>
        <taxon>Hypocreomycetidae</taxon>
        <taxon>Hypocreales</taxon>
        <taxon>Nectriaceae</taxon>
        <taxon>Dactylonectria</taxon>
    </lineage>
</organism>
<gene>
    <name evidence="1" type="ORF">B0J13DRAFT_619540</name>
</gene>
<evidence type="ECO:0000313" key="1">
    <source>
        <dbReference type="EMBL" id="KAH7151946.1"/>
    </source>
</evidence>
<dbReference type="Pfam" id="PF12520">
    <property type="entry name" value="DUF3723"/>
    <property type="match status" value="1"/>
</dbReference>
<dbReference type="AlphaFoldDB" id="A0A9P9J772"/>